<keyword evidence="3" id="KW-1185">Reference proteome</keyword>
<gene>
    <name evidence="2" type="ORF">L596_023365</name>
</gene>
<reference evidence="2 3" key="2">
    <citation type="journal article" date="2019" name="G3 (Bethesda)">
        <title>Hybrid Assembly of the Genome of the Entomopathogenic Nematode Steinernema carpocapsae Identifies the X-Chromosome.</title>
        <authorList>
            <person name="Serra L."/>
            <person name="Macchietto M."/>
            <person name="Macias-Munoz A."/>
            <person name="McGill C.J."/>
            <person name="Rodriguez I.M."/>
            <person name="Rodriguez B."/>
            <person name="Murad R."/>
            <person name="Mortazavi A."/>
        </authorList>
    </citation>
    <scope>NUCLEOTIDE SEQUENCE [LARGE SCALE GENOMIC DNA]</scope>
    <source>
        <strain evidence="2 3">ALL</strain>
    </source>
</reference>
<dbReference type="InterPro" id="IPR012877">
    <property type="entry name" value="Dhs-27"/>
</dbReference>
<dbReference type="SUPFAM" id="SSF56112">
    <property type="entry name" value="Protein kinase-like (PK-like)"/>
    <property type="match status" value="1"/>
</dbReference>
<dbReference type="Proteomes" id="UP000298663">
    <property type="component" value="Unassembled WGS sequence"/>
</dbReference>
<protein>
    <recommendedName>
        <fullName evidence="1">CHK kinase-like domain-containing protein</fullName>
    </recommendedName>
</protein>
<feature type="domain" description="CHK kinase-like" evidence="1">
    <location>
        <begin position="147"/>
        <end position="335"/>
    </location>
</feature>
<organism evidence="2 3">
    <name type="scientific">Steinernema carpocapsae</name>
    <name type="common">Entomopathogenic nematode</name>
    <dbReference type="NCBI Taxonomy" id="34508"/>
    <lineage>
        <taxon>Eukaryota</taxon>
        <taxon>Metazoa</taxon>
        <taxon>Ecdysozoa</taxon>
        <taxon>Nematoda</taxon>
        <taxon>Chromadorea</taxon>
        <taxon>Rhabditida</taxon>
        <taxon>Tylenchina</taxon>
        <taxon>Panagrolaimomorpha</taxon>
        <taxon>Strongyloidoidea</taxon>
        <taxon>Steinernematidae</taxon>
        <taxon>Steinernema</taxon>
    </lineage>
</organism>
<reference evidence="2 3" key="1">
    <citation type="journal article" date="2015" name="Genome Biol.">
        <title>Comparative genomics of Steinernema reveals deeply conserved gene regulatory networks.</title>
        <authorList>
            <person name="Dillman A.R."/>
            <person name="Macchietto M."/>
            <person name="Porter C.F."/>
            <person name="Rogers A."/>
            <person name="Williams B."/>
            <person name="Antoshechkin I."/>
            <person name="Lee M.M."/>
            <person name="Goodwin Z."/>
            <person name="Lu X."/>
            <person name="Lewis E.E."/>
            <person name="Goodrich-Blair H."/>
            <person name="Stock S.P."/>
            <person name="Adams B.J."/>
            <person name="Sternberg P.W."/>
            <person name="Mortazavi A."/>
        </authorList>
    </citation>
    <scope>NUCLEOTIDE SEQUENCE [LARGE SCALE GENOMIC DNA]</scope>
    <source>
        <strain evidence="2 3">ALL</strain>
    </source>
</reference>
<dbReference type="AlphaFoldDB" id="A0A4U5MDH2"/>
<dbReference type="OrthoDB" id="5915577at2759"/>
<dbReference type="Gene3D" id="3.90.1200.10">
    <property type="match status" value="1"/>
</dbReference>
<dbReference type="InterPro" id="IPR015897">
    <property type="entry name" value="CHK_kinase-like"/>
</dbReference>
<dbReference type="InterPro" id="IPR011009">
    <property type="entry name" value="Kinase-like_dom_sf"/>
</dbReference>
<dbReference type="PANTHER" id="PTHR23020">
    <property type="entry name" value="UNCHARACTERIZED NUCLEAR HORMONE RECEPTOR-RELATED"/>
    <property type="match status" value="1"/>
</dbReference>
<dbReference type="SMART" id="SM00587">
    <property type="entry name" value="CHK"/>
    <property type="match status" value="1"/>
</dbReference>
<evidence type="ECO:0000313" key="2">
    <source>
        <dbReference type="EMBL" id="TKR67174.1"/>
    </source>
</evidence>
<name>A0A4U5MDH2_STECR</name>
<dbReference type="Pfam" id="PF07914">
    <property type="entry name" value="DUF1679"/>
    <property type="match status" value="1"/>
</dbReference>
<dbReference type="EMBL" id="AZBU02000008">
    <property type="protein sequence ID" value="TKR67174.1"/>
    <property type="molecule type" value="Genomic_DNA"/>
</dbReference>
<dbReference type="PANTHER" id="PTHR23020:SF41">
    <property type="entry name" value="AMINOGLYCOSIDE PHOSPHOTRANSFERASE DOMAIN-CONTAINING PROTEIN"/>
    <property type="match status" value="1"/>
</dbReference>
<dbReference type="InterPro" id="IPR052961">
    <property type="entry name" value="Oxido-Kinase-like_Enzymes"/>
</dbReference>
<evidence type="ECO:0000313" key="3">
    <source>
        <dbReference type="Proteomes" id="UP000298663"/>
    </source>
</evidence>
<accession>A0A4U5MDH2</accession>
<proteinExistence type="predicted"/>
<sequence>MAENDVVNTQELDTSKLIGCTVYSVEWLLEYLNKFDEKFASLRKQGKVTKFLFEDIGKNNGCISNVYLISIEFANVNEKYDFAWKVPKVETVNQMAGTEGKEKEQAIAALHNRECDFYQTFTLQIPIPFPKIQSVYKWIVDEQYGFIMMESFFGKAKSVPMFSGATPQQLFELVKHLAHFHAYFLYSPSYQWSGQYGTETLEPMAKTDFFTPAFKILKERKPGVFDKAIDTFGPYAKHYKFIMYMHCGVYKDLGLPPVLTHGDMWTNNVLWKLNPDGSLSSELAAIIDWQMVHEGCMTNDLAGFVAMSVDAEVRREYEFQVLQLYYDTIVSVLKEKGKEVNFTFEQVKKAYKTNFVTQAMTTMAMGPFFFPNLTSDQSDYKVKQAQQEKVFLRAQCAAEDALTYFKDMDLGNFVLD</sequence>
<comment type="caution">
    <text evidence="2">The sequence shown here is derived from an EMBL/GenBank/DDBJ whole genome shotgun (WGS) entry which is preliminary data.</text>
</comment>
<evidence type="ECO:0000259" key="1">
    <source>
        <dbReference type="SMART" id="SM00587"/>
    </source>
</evidence>